<dbReference type="EMBL" id="KB310891">
    <property type="protein sequence ID" value="ELT90505.1"/>
    <property type="molecule type" value="Genomic_DNA"/>
</dbReference>
<accession>R7THA6</accession>
<evidence type="ECO:0000313" key="1">
    <source>
        <dbReference type="EMBL" id="ELT90505.1"/>
    </source>
</evidence>
<protein>
    <submittedName>
        <fullName evidence="1 2">Uncharacterized protein</fullName>
    </submittedName>
</protein>
<dbReference type="EMBL" id="AMQN01014328">
    <property type="status" value="NOT_ANNOTATED_CDS"/>
    <property type="molecule type" value="Genomic_DNA"/>
</dbReference>
<sequence length="101" mass="11662">MKQRVIFSSSNCCQILDDITPESEVFDRQKAWIYPSKSPLFCVTTYLHVIFLEASAAVKVEELVFNNHWLKDLATLSPHFQTYDLEAFHSLLNHSQAMNGR</sequence>
<reference evidence="1 3" key="2">
    <citation type="journal article" date="2013" name="Nature">
        <title>Insights into bilaterian evolution from three spiralian genomes.</title>
        <authorList>
            <person name="Simakov O."/>
            <person name="Marletaz F."/>
            <person name="Cho S.J."/>
            <person name="Edsinger-Gonzales E."/>
            <person name="Havlak P."/>
            <person name="Hellsten U."/>
            <person name="Kuo D.H."/>
            <person name="Larsson T."/>
            <person name="Lv J."/>
            <person name="Arendt D."/>
            <person name="Savage R."/>
            <person name="Osoegawa K."/>
            <person name="de Jong P."/>
            <person name="Grimwood J."/>
            <person name="Chapman J.A."/>
            <person name="Shapiro H."/>
            <person name="Aerts A."/>
            <person name="Otillar R.P."/>
            <person name="Terry A.Y."/>
            <person name="Boore J.L."/>
            <person name="Grigoriev I.V."/>
            <person name="Lindberg D.R."/>
            <person name="Seaver E.C."/>
            <person name="Weisblat D.A."/>
            <person name="Putnam N.H."/>
            <person name="Rokhsar D.S."/>
        </authorList>
    </citation>
    <scope>NUCLEOTIDE SEQUENCE</scope>
    <source>
        <strain evidence="1 3">I ESC-2004</strain>
    </source>
</reference>
<keyword evidence="3" id="KW-1185">Reference proteome</keyword>
<reference evidence="3" key="1">
    <citation type="submission" date="2012-12" db="EMBL/GenBank/DDBJ databases">
        <authorList>
            <person name="Hellsten U."/>
            <person name="Grimwood J."/>
            <person name="Chapman J.A."/>
            <person name="Shapiro H."/>
            <person name="Aerts A."/>
            <person name="Otillar R.P."/>
            <person name="Terry A.Y."/>
            <person name="Boore J.L."/>
            <person name="Simakov O."/>
            <person name="Marletaz F."/>
            <person name="Cho S.-J."/>
            <person name="Edsinger-Gonzales E."/>
            <person name="Havlak P."/>
            <person name="Kuo D.-H."/>
            <person name="Larsson T."/>
            <person name="Lv J."/>
            <person name="Arendt D."/>
            <person name="Savage R."/>
            <person name="Osoegawa K."/>
            <person name="de Jong P."/>
            <person name="Lindberg D.R."/>
            <person name="Seaver E.C."/>
            <person name="Weisblat D.A."/>
            <person name="Putnam N.H."/>
            <person name="Grigoriev I.V."/>
            <person name="Rokhsar D.S."/>
        </authorList>
    </citation>
    <scope>NUCLEOTIDE SEQUENCE</scope>
    <source>
        <strain evidence="3">I ESC-2004</strain>
    </source>
</reference>
<dbReference type="EnsemblMetazoa" id="CapteT100694">
    <property type="protein sequence ID" value="CapteP100694"/>
    <property type="gene ID" value="CapteG100694"/>
</dbReference>
<name>R7THA6_CAPTE</name>
<evidence type="ECO:0000313" key="2">
    <source>
        <dbReference type="EnsemblMetazoa" id="CapteP100694"/>
    </source>
</evidence>
<dbReference type="HOGENOM" id="CLU_156080_2_0_1"/>
<proteinExistence type="predicted"/>
<dbReference type="Proteomes" id="UP000014760">
    <property type="component" value="Unassembled WGS sequence"/>
</dbReference>
<evidence type="ECO:0000313" key="3">
    <source>
        <dbReference type="Proteomes" id="UP000014760"/>
    </source>
</evidence>
<reference evidence="2" key="3">
    <citation type="submission" date="2015-06" db="UniProtKB">
        <authorList>
            <consortium name="EnsemblMetazoa"/>
        </authorList>
    </citation>
    <scope>IDENTIFICATION</scope>
</reference>
<dbReference type="AlphaFoldDB" id="R7THA6"/>
<organism evidence="1">
    <name type="scientific">Capitella teleta</name>
    <name type="common">Polychaete worm</name>
    <dbReference type="NCBI Taxonomy" id="283909"/>
    <lineage>
        <taxon>Eukaryota</taxon>
        <taxon>Metazoa</taxon>
        <taxon>Spiralia</taxon>
        <taxon>Lophotrochozoa</taxon>
        <taxon>Annelida</taxon>
        <taxon>Polychaeta</taxon>
        <taxon>Sedentaria</taxon>
        <taxon>Scolecida</taxon>
        <taxon>Capitellidae</taxon>
        <taxon>Capitella</taxon>
    </lineage>
</organism>
<gene>
    <name evidence="1" type="ORF">CAPTEDRAFT_100694</name>
</gene>